<dbReference type="AlphaFoldDB" id="A0A429GAV7"/>
<proteinExistence type="predicted"/>
<accession>A0A429GAV7</accession>
<dbReference type="EMBL" id="RCOR01000001">
    <property type="protein sequence ID" value="RSN70940.1"/>
    <property type="molecule type" value="Genomic_DNA"/>
</dbReference>
<gene>
    <name evidence="1" type="ORF">D9Q81_00210</name>
</gene>
<evidence type="ECO:0000313" key="1">
    <source>
        <dbReference type="EMBL" id="RSN70940.1"/>
    </source>
</evidence>
<evidence type="ECO:0000313" key="2">
    <source>
        <dbReference type="Proteomes" id="UP000278149"/>
    </source>
</evidence>
<sequence>MTLGIRILKYTQLSLKFAAKPQERFRMRMNSDETFRHFSSFGRDPDLLREFLCSVPGVSTEELYEET</sequence>
<organism evidence="1 2">
    <name type="scientific">Candidatus Korarchaeum cryptofilum</name>
    <dbReference type="NCBI Taxonomy" id="498846"/>
    <lineage>
        <taxon>Archaea</taxon>
        <taxon>Thermoproteota</taxon>
        <taxon>Candidatus Korarchaeia</taxon>
        <taxon>Candidatus Korarchaeales</taxon>
        <taxon>Candidatus Korarchaeaceae</taxon>
        <taxon>Candidatus Korarchaeum</taxon>
    </lineage>
</organism>
<protein>
    <submittedName>
        <fullName evidence="1">Uncharacterized protein</fullName>
    </submittedName>
</protein>
<name>A0A429GAV7_9CREN</name>
<comment type="caution">
    <text evidence="1">The sequence shown here is derived from an EMBL/GenBank/DDBJ whole genome shotgun (WGS) entry which is preliminary data.</text>
</comment>
<dbReference type="Proteomes" id="UP000278149">
    <property type="component" value="Unassembled WGS sequence"/>
</dbReference>
<reference evidence="1 2" key="1">
    <citation type="submission" date="2018-10" db="EMBL/GenBank/DDBJ databases">
        <title>Co-occurring genomic capacity for anaerobic methane metabolism and dissimilatory sulfite reduction discovered in the Korarchaeota.</title>
        <authorList>
            <person name="Mckay L.J."/>
            <person name="Dlakic M."/>
            <person name="Fields M.W."/>
            <person name="Delmont T.O."/>
            <person name="Eren A.M."/>
            <person name="Jay Z.J."/>
            <person name="Klingelsmith K.B."/>
            <person name="Rusch D.B."/>
            <person name="Inskeep W.P."/>
        </authorList>
    </citation>
    <scope>NUCLEOTIDE SEQUENCE [LARGE SCALE GENOMIC DNA]</scope>
    <source>
        <strain evidence="1 2">WS</strain>
    </source>
</reference>